<name>A0A179EQH5_ENTTH</name>
<evidence type="ECO:0000259" key="4">
    <source>
        <dbReference type="Pfam" id="PF11797"/>
    </source>
</evidence>
<evidence type="ECO:0000256" key="2">
    <source>
        <dbReference type="SAM" id="SignalP"/>
    </source>
</evidence>
<keyword evidence="6" id="KW-1185">Reference proteome</keyword>
<dbReference type="Pfam" id="PF06030">
    <property type="entry name" value="WxLIP_PGBD"/>
    <property type="match status" value="1"/>
</dbReference>
<feature type="transmembrane region" description="Helical" evidence="1">
    <location>
        <begin position="315"/>
        <end position="337"/>
    </location>
</feature>
<evidence type="ECO:0000256" key="1">
    <source>
        <dbReference type="SAM" id="Phobius"/>
    </source>
</evidence>
<feature type="signal peptide" evidence="2">
    <location>
        <begin position="1"/>
        <end position="31"/>
    </location>
</feature>
<sequence length="352" mass="39931">MFKQIKKSRKIVSSFLLLLSLLLTAPLPTFAQEDAGEVGYDIQAVIPENQIDKEKSFFDLRMEPAQEQTIHVKINNTSNADSTYKININQAYTNSQGFIDYNEKKESEKNDYPYAIDSIAKVADTVTVPKKSSKEVPITLTMPKDQFDGQILAAIQVVKETAKDQKGIVNSYGYILGLKLTETDTEVPRKLTLKKVEPAISFGKTSVVAILDNPTMDAYGHLKYEATVKNRKTNKEVRHVTYDNDMQLAPNSTYRFAIDWEKEPLTAGEYSLHLRVTDAKDNEWIFDENFTISAKQAKEINEATIDAGKKATIPMWIYLVFGILLGVILLGIFWIILLKRRKKEEESETETK</sequence>
<keyword evidence="2" id="KW-0732">Signal</keyword>
<dbReference type="InterPro" id="IPR021759">
    <property type="entry name" value="WxLIP_HBD"/>
</dbReference>
<evidence type="ECO:0000259" key="3">
    <source>
        <dbReference type="Pfam" id="PF06030"/>
    </source>
</evidence>
<feature type="chain" id="PRO_5008100858" evidence="2">
    <location>
        <begin position="32"/>
        <end position="352"/>
    </location>
</feature>
<keyword evidence="1" id="KW-0812">Transmembrane</keyword>
<dbReference type="Pfam" id="PF11797">
    <property type="entry name" value="WxLIP_HBD"/>
    <property type="match status" value="1"/>
</dbReference>
<reference evidence="5 6" key="1">
    <citation type="submission" date="2016-04" db="EMBL/GenBank/DDBJ databases">
        <title>Draft genome of an Enterococcus thailandicus strain isolated from bovine feces.</title>
        <authorList>
            <person name="Beukers A.G."/>
            <person name="Zaheer R."/>
            <person name="Goji N."/>
            <person name="Cook S.R."/>
            <person name="Amoako K."/>
            <person name="Chaves A.V."/>
            <person name="Ward M.P."/>
            <person name="Mcallister T.A."/>
        </authorList>
    </citation>
    <scope>NUCLEOTIDE SEQUENCE [LARGE SCALE GENOMIC DNA]</scope>
    <source>
        <strain evidence="5 6">F0711D 46</strain>
    </source>
</reference>
<keyword evidence="1" id="KW-1133">Transmembrane helix</keyword>
<feature type="domain" description="WxL Interacting Protein host binding" evidence="4">
    <location>
        <begin position="165"/>
        <end position="302"/>
    </location>
</feature>
<evidence type="ECO:0000313" key="5">
    <source>
        <dbReference type="EMBL" id="OAQ55495.1"/>
    </source>
</evidence>
<feature type="domain" description="WxL Interacting Protein peptidoglycan binding" evidence="3">
    <location>
        <begin position="40"/>
        <end position="158"/>
    </location>
</feature>
<protein>
    <submittedName>
        <fullName evidence="5">Uncharacterized protein</fullName>
    </submittedName>
</protein>
<dbReference type="InterPro" id="IPR010317">
    <property type="entry name" value="WxLIP_PGBD"/>
</dbReference>
<evidence type="ECO:0000313" key="6">
    <source>
        <dbReference type="Proteomes" id="UP000078516"/>
    </source>
</evidence>
<keyword evidence="1" id="KW-0472">Membrane</keyword>
<comment type="caution">
    <text evidence="5">The sequence shown here is derived from an EMBL/GenBank/DDBJ whole genome shotgun (WGS) entry which is preliminary data.</text>
</comment>
<dbReference type="AlphaFoldDB" id="A0A179EQH5"/>
<dbReference type="Proteomes" id="UP000078516">
    <property type="component" value="Unassembled WGS sequence"/>
</dbReference>
<dbReference type="RefSeq" id="WP_067484011.1">
    <property type="nucleotide sequence ID" value="NZ_JARQAN010000002.1"/>
</dbReference>
<accession>A0A179EQH5</accession>
<gene>
    <name evidence="5" type="ORF">A6E74_08370</name>
</gene>
<dbReference type="Gene3D" id="2.60.40.1710">
    <property type="entry name" value="Subtilisin-like superfamily"/>
    <property type="match status" value="1"/>
</dbReference>
<organism evidence="5 6">
    <name type="scientific">Enterococcus thailandicus</name>
    <dbReference type="NCBI Taxonomy" id="417368"/>
    <lineage>
        <taxon>Bacteria</taxon>
        <taxon>Bacillati</taxon>
        <taxon>Bacillota</taxon>
        <taxon>Bacilli</taxon>
        <taxon>Lactobacillales</taxon>
        <taxon>Enterococcaceae</taxon>
        <taxon>Enterococcus</taxon>
    </lineage>
</organism>
<proteinExistence type="predicted"/>
<dbReference type="EMBL" id="LWMN01000013">
    <property type="protein sequence ID" value="OAQ55495.1"/>
    <property type="molecule type" value="Genomic_DNA"/>
</dbReference>